<dbReference type="Pfam" id="PF03352">
    <property type="entry name" value="Adenine_glyco"/>
    <property type="match status" value="1"/>
</dbReference>
<keyword evidence="8" id="KW-1185">Reference proteome</keyword>
<dbReference type="PANTHER" id="PTHR30037">
    <property type="entry name" value="DNA-3-METHYLADENINE GLYCOSYLASE 1"/>
    <property type="match status" value="1"/>
</dbReference>
<dbReference type="InterPro" id="IPR004597">
    <property type="entry name" value="Tag"/>
</dbReference>
<dbReference type="InterPro" id="IPR052891">
    <property type="entry name" value="DNA-3mA_glycosylase"/>
</dbReference>
<evidence type="ECO:0000256" key="3">
    <source>
        <dbReference type="ARBA" id="ARBA00022801"/>
    </source>
</evidence>
<keyword evidence="2" id="KW-0227">DNA damage</keyword>
<dbReference type="FunFam" id="1.10.340.30:FF:000009">
    <property type="entry name" value="DNA-3-methyladenine glycosylase I"/>
    <property type="match status" value="1"/>
</dbReference>
<dbReference type="NCBIfam" id="TIGR00624">
    <property type="entry name" value="tag"/>
    <property type="match status" value="1"/>
</dbReference>
<dbReference type="InterPro" id="IPR011257">
    <property type="entry name" value="DNA_glycosylase"/>
</dbReference>
<keyword evidence="5" id="KW-0234">DNA repair</keyword>
<dbReference type="EMBL" id="CAKASE010000074">
    <property type="protein sequence ID" value="CAG9575636.1"/>
    <property type="molecule type" value="Genomic_DNA"/>
</dbReference>
<organism evidence="7 8">
    <name type="scientific">Danaus chrysippus</name>
    <name type="common">African queen</name>
    <dbReference type="NCBI Taxonomy" id="151541"/>
    <lineage>
        <taxon>Eukaryota</taxon>
        <taxon>Metazoa</taxon>
        <taxon>Ecdysozoa</taxon>
        <taxon>Arthropoda</taxon>
        <taxon>Hexapoda</taxon>
        <taxon>Insecta</taxon>
        <taxon>Pterygota</taxon>
        <taxon>Neoptera</taxon>
        <taxon>Endopterygota</taxon>
        <taxon>Lepidoptera</taxon>
        <taxon>Glossata</taxon>
        <taxon>Ditrysia</taxon>
        <taxon>Papilionoidea</taxon>
        <taxon>Nymphalidae</taxon>
        <taxon>Danainae</taxon>
        <taxon>Danaini</taxon>
        <taxon>Danaina</taxon>
        <taxon>Danaus</taxon>
        <taxon>Anosia</taxon>
    </lineage>
</organism>
<feature type="binding site" evidence="6">
    <location>
        <position position="179"/>
    </location>
    <ligand>
        <name>Zn(2+)</name>
        <dbReference type="ChEBI" id="CHEBI:29105"/>
    </ligand>
</feature>
<dbReference type="OrthoDB" id="3941538at2759"/>
<dbReference type="PANTHER" id="PTHR30037:SF4">
    <property type="entry name" value="DNA-3-METHYLADENINE GLYCOSYLASE I"/>
    <property type="match status" value="1"/>
</dbReference>
<evidence type="ECO:0000256" key="5">
    <source>
        <dbReference type="ARBA" id="ARBA00023204"/>
    </source>
</evidence>
<feature type="binding site" evidence="6">
    <location>
        <position position="8"/>
    </location>
    <ligand>
        <name>Zn(2+)</name>
        <dbReference type="ChEBI" id="CHEBI:29105"/>
    </ligand>
</feature>
<comment type="caution">
    <text evidence="7">The sequence shown here is derived from an EMBL/GenBank/DDBJ whole genome shotgun (WGS) entry which is preliminary data.</text>
</comment>
<keyword evidence="1 6" id="KW-0479">Metal-binding</keyword>
<name>A0A8J2R0U5_9NEOP</name>
<proteinExistence type="predicted"/>
<protein>
    <submittedName>
        <fullName evidence="7">(African queen) hypothetical protein</fullName>
    </submittedName>
</protein>
<evidence type="ECO:0000256" key="1">
    <source>
        <dbReference type="ARBA" id="ARBA00022723"/>
    </source>
</evidence>
<dbReference type="GO" id="GO:0046872">
    <property type="term" value="F:metal ion binding"/>
    <property type="evidence" value="ECO:0007669"/>
    <property type="project" value="UniProtKB-KW"/>
</dbReference>
<evidence type="ECO:0000313" key="8">
    <source>
        <dbReference type="Proteomes" id="UP000789524"/>
    </source>
</evidence>
<evidence type="ECO:0000256" key="6">
    <source>
        <dbReference type="PIRSR" id="PIRSR605019-1"/>
    </source>
</evidence>
<keyword evidence="4 6" id="KW-0862">Zinc</keyword>
<feature type="binding site" evidence="6">
    <location>
        <position position="183"/>
    </location>
    <ligand>
        <name>Zn(2+)</name>
        <dbReference type="ChEBI" id="CHEBI:29105"/>
    </ligand>
</feature>
<dbReference type="SUPFAM" id="SSF48150">
    <property type="entry name" value="DNA-glycosylase"/>
    <property type="match status" value="1"/>
</dbReference>
<evidence type="ECO:0000256" key="2">
    <source>
        <dbReference type="ARBA" id="ARBA00022763"/>
    </source>
</evidence>
<accession>A0A8J2R0U5</accession>
<dbReference type="Proteomes" id="UP000789524">
    <property type="component" value="Unassembled WGS sequence"/>
</dbReference>
<keyword evidence="3" id="KW-0378">Hydrolase</keyword>
<dbReference type="GO" id="GO:0006284">
    <property type="term" value="P:base-excision repair"/>
    <property type="evidence" value="ECO:0007669"/>
    <property type="project" value="InterPro"/>
</dbReference>
<dbReference type="Gene3D" id="1.10.340.30">
    <property type="entry name" value="Hypothetical protein, domain 2"/>
    <property type="match status" value="1"/>
</dbReference>
<reference evidence="7" key="1">
    <citation type="submission" date="2021-09" db="EMBL/GenBank/DDBJ databases">
        <authorList>
            <person name="Martin H S."/>
        </authorList>
    </citation>
    <scope>NUCLEOTIDE SEQUENCE</scope>
</reference>
<dbReference type="AlphaFoldDB" id="A0A8J2R0U5"/>
<sequence>MMNNLIRCGWLNEDPIYINYHDLEWGRPEYDSIRLFELICLEGQQAGLSWITILKKRDSYRKLFCNFDPHEIVKLNLNYIESLYNNPEIVRHKGKIQSIINNAQCFIKMKNNGEDFSRFIWSSVDNKTIVNNWKNERDVPTQTKESIALSKSLKKLGFTYVGPTICYAFMQASGLVNDHVIDCFCRESLASEKHT</sequence>
<feature type="binding site" evidence="6">
    <location>
        <position position="21"/>
    </location>
    <ligand>
        <name>Zn(2+)</name>
        <dbReference type="ChEBI" id="CHEBI:29105"/>
    </ligand>
</feature>
<evidence type="ECO:0000256" key="4">
    <source>
        <dbReference type="ARBA" id="ARBA00022833"/>
    </source>
</evidence>
<dbReference type="InterPro" id="IPR005019">
    <property type="entry name" value="Adenine_glyco"/>
</dbReference>
<gene>
    <name evidence="7" type="ORF">DCHRY22_LOCUS11498</name>
</gene>
<evidence type="ECO:0000313" key="7">
    <source>
        <dbReference type="EMBL" id="CAG9575636.1"/>
    </source>
</evidence>
<dbReference type="GO" id="GO:0008725">
    <property type="term" value="F:DNA-3-methyladenine glycosylase activity"/>
    <property type="evidence" value="ECO:0007669"/>
    <property type="project" value="InterPro"/>
</dbReference>